<dbReference type="GO" id="GO:0043138">
    <property type="term" value="F:3'-5' DNA helicase activity"/>
    <property type="evidence" value="ECO:0007669"/>
    <property type="project" value="UniProtKB-EC"/>
</dbReference>
<dbReference type="GO" id="GO:0000724">
    <property type="term" value="P:double-strand break repair via homologous recombination"/>
    <property type="evidence" value="ECO:0007669"/>
    <property type="project" value="TreeGrafter"/>
</dbReference>
<dbReference type="EC" id="5.6.2.4" evidence="5"/>
<proteinExistence type="inferred from homology"/>
<evidence type="ECO:0000313" key="8">
    <source>
        <dbReference type="EMBL" id="TFY57367.1"/>
    </source>
</evidence>
<dbReference type="GO" id="GO:0009378">
    <property type="term" value="F:four-way junction helicase activity"/>
    <property type="evidence" value="ECO:0007669"/>
    <property type="project" value="TreeGrafter"/>
</dbReference>
<dbReference type="PANTHER" id="PTHR13710">
    <property type="entry name" value="DNA HELICASE RECQ FAMILY MEMBER"/>
    <property type="match status" value="1"/>
</dbReference>
<dbReference type="InterPro" id="IPR001650">
    <property type="entry name" value="Helicase_C-like"/>
</dbReference>
<feature type="region of interest" description="Disordered" evidence="6">
    <location>
        <begin position="533"/>
        <end position="680"/>
    </location>
</feature>
<comment type="catalytic activity">
    <reaction evidence="4">
        <text>Couples ATP hydrolysis with the unwinding of duplex DNA by translocating in the 3'-5' direction.</text>
        <dbReference type="EC" id="5.6.2.4"/>
    </reaction>
</comment>
<evidence type="ECO:0000256" key="3">
    <source>
        <dbReference type="ARBA" id="ARBA00023235"/>
    </source>
</evidence>
<feature type="domain" description="Helicase C-terminal" evidence="7">
    <location>
        <begin position="225"/>
        <end position="372"/>
    </location>
</feature>
<dbReference type="InterPro" id="IPR027417">
    <property type="entry name" value="P-loop_NTPase"/>
</dbReference>
<feature type="compositionally biased region" description="Acidic residues" evidence="6">
    <location>
        <begin position="619"/>
        <end position="632"/>
    </location>
</feature>
<comment type="caution">
    <text evidence="8">The sequence shown here is derived from an EMBL/GenBank/DDBJ whole genome shotgun (WGS) entry which is preliminary data.</text>
</comment>
<dbReference type="AlphaFoldDB" id="A0A4Y9Y722"/>
<dbReference type="InterPro" id="IPR032284">
    <property type="entry name" value="RecQ_Zn-bd"/>
</dbReference>
<reference evidence="8 9" key="1">
    <citation type="submission" date="2019-01" db="EMBL/GenBank/DDBJ databases">
        <title>Genome sequencing of the rare red list fungi Fomitopsis rosea.</title>
        <authorList>
            <person name="Buettner E."/>
            <person name="Kellner H."/>
        </authorList>
    </citation>
    <scope>NUCLEOTIDE SEQUENCE [LARGE SCALE GENOMIC DNA]</scope>
    <source>
        <strain evidence="8 9">DSM 105464</strain>
    </source>
</reference>
<feature type="compositionally biased region" description="Acidic residues" evidence="6">
    <location>
        <begin position="584"/>
        <end position="597"/>
    </location>
</feature>
<evidence type="ECO:0000313" key="9">
    <source>
        <dbReference type="Proteomes" id="UP000298390"/>
    </source>
</evidence>
<feature type="compositionally biased region" description="Basic residues" evidence="6">
    <location>
        <begin position="557"/>
        <end position="579"/>
    </location>
</feature>
<accession>A0A4Y9Y722</accession>
<evidence type="ECO:0000256" key="6">
    <source>
        <dbReference type="SAM" id="MobiDB-lite"/>
    </source>
</evidence>
<gene>
    <name evidence="8" type="ORF">EVJ58_g7061</name>
</gene>
<dbReference type="InterPro" id="IPR036388">
    <property type="entry name" value="WH-like_DNA-bd_sf"/>
</dbReference>
<feature type="region of interest" description="Disordered" evidence="6">
    <location>
        <begin position="110"/>
        <end position="129"/>
    </location>
</feature>
<dbReference type="Pfam" id="PF00271">
    <property type="entry name" value="Helicase_C"/>
    <property type="match status" value="1"/>
</dbReference>
<dbReference type="GO" id="GO:0005737">
    <property type="term" value="C:cytoplasm"/>
    <property type="evidence" value="ECO:0007669"/>
    <property type="project" value="TreeGrafter"/>
</dbReference>
<dbReference type="GO" id="GO:0005694">
    <property type="term" value="C:chromosome"/>
    <property type="evidence" value="ECO:0007669"/>
    <property type="project" value="TreeGrafter"/>
</dbReference>
<dbReference type="SUPFAM" id="SSF52540">
    <property type="entry name" value="P-loop containing nucleoside triphosphate hydrolases"/>
    <property type="match status" value="1"/>
</dbReference>
<comment type="similarity">
    <text evidence="1">Belongs to the helicase family. RecQ subfamily.</text>
</comment>
<dbReference type="Gene3D" id="1.10.10.10">
    <property type="entry name" value="Winged helix-like DNA-binding domain superfamily/Winged helix DNA-binding domain"/>
    <property type="match status" value="1"/>
</dbReference>
<evidence type="ECO:0000256" key="2">
    <source>
        <dbReference type="ARBA" id="ARBA00023125"/>
    </source>
</evidence>
<feature type="compositionally biased region" description="Basic and acidic residues" evidence="6">
    <location>
        <begin position="600"/>
        <end position="609"/>
    </location>
</feature>
<sequence>MYGSSDIEYEDSDLEVAAVLQLSRDEYRRSRVSSSTTAGPSNSGPSRVSSLPFSPQTFSAPLRRPETHAEHQIADIDAEITEIDERVAREQARRVELVRLRRELLAVQQRQEGSESAASVPDKGKGKGVAPRVVDYAAGEFAWSRRLKARMRAIFKIQNYRLCQESVCNANLDGRDIRWDMTIEAWASSRAVPNSTNPRPLCNMSTPGVEESHASPEAEAAFTEGAREWISSHHPNDSGIIYCLTKKDVASVAAELESESGQDIKTGIYHADLSPEERSNVYGKWREGKVRVICATIAFGLGIDKANVRFVIHHSRSVESFYQESGRAGRDGKNADCVLYYRPQDATNIARLITNQPWMSLDKLHEMLRFVQDMQTCRKILFAKYFSTAAQLSVEDWAAEDAAARCNHCDNCLCAPSAVRQLDVRLPAWQILKIVEAVKSHGDRRTLAQYTELVRQSKSPISSRNANKGSNQLDLKSLVGGKVELCKEDTAMLLIHLIVNGYLKWEFVPTTKTTNVYLTPSDITHTFTSWSRTDIEGRGKGPAMEMAFPTRGTSKPAAKKSNKTARKSTASSKRKRRTKSKPDELDDEKDDVLDDGNEYTAERQGRRGESSNAPIVLEPDVEADVEDSDDSGGDAWSYSMRDDGPAPRKRHQPYVGNRQRPRTRRTSILDDEDVISIDSD</sequence>
<name>A0A4Y9Y722_9APHY</name>
<keyword evidence="3" id="KW-0413">Isomerase</keyword>
<dbReference type="PANTHER" id="PTHR13710:SF105">
    <property type="entry name" value="ATP-DEPENDENT DNA HELICASE Q1"/>
    <property type="match status" value="1"/>
</dbReference>
<dbReference type="EMBL" id="SEKV01000433">
    <property type="protein sequence ID" value="TFY57367.1"/>
    <property type="molecule type" value="Genomic_DNA"/>
</dbReference>
<feature type="compositionally biased region" description="Acidic residues" evidence="6">
    <location>
        <begin position="669"/>
        <end position="680"/>
    </location>
</feature>
<dbReference type="Gene3D" id="3.40.50.300">
    <property type="entry name" value="P-loop containing nucleotide triphosphate hydrolases"/>
    <property type="match status" value="1"/>
</dbReference>
<evidence type="ECO:0000256" key="5">
    <source>
        <dbReference type="ARBA" id="ARBA00034808"/>
    </source>
</evidence>
<evidence type="ECO:0000256" key="4">
    <source>
        <dbReference type="ARBA" id="ARBA00034617"/>
    </source>
</evidence>
<dbReference type="SMART" id="SM00490">
    <property type="entry name" value="HELICc"/>
    <property type="match status" value="1"/>
</dbReference>
<dbReference type="PROSITE" id="PS51194">
    <property type="entry name" value="HELICASE_CTER"/>
    <property type="match status" value="1"/>
</dbReference>
<dbReference type="Proteomes" id="UP000298390">
    <property type="component" value="Unassembled WGS sequence"/>
</dbReference>
<evidence type="ECO:0000259" key="7">
    <source>
        <dbReference type="PROSITE" id="PS51194"/>
    </source>
</evidence>
<keyword evidence="2" id="KW-0238">DNA-binding</keyword>
<organism evidence="8 9">
    <name type="scientific">Rhodofomes roseus</name>
    <dbReference type="NCBI Taxonomy" id="34475"/>
    <lineage>
        <taxon>Eukaryota</taxon>
        <taxon>Fungi</taxon>
        <taxon>Dikarya</taxon>
        <taxon>Basidiomycota</taxon>
        <taxon>Agaricomycotina</taxon>
        <taxon>Agaricomycetes</taxon>
        <taxon>Polyporales</taxon>
        <taxon>Rhodofomes</taxon>
    </lineage>
</organism>
<evidence type="ECO:0000256" key="1">
    <source>
        <dbReference type="ARBA" id="ARBA00005446"/>
    </source>
</evidence>
<dbReference type="GO" id="GO:0003677">
    <property type="term" value="F:DNA binding"/>
    <property type="evidence" value="ECO:0007669"/>
    <property type="project" value="UniProtKB-KW"/>
</dbReference>
<protein>
    <recommendedName>
        <fullName evidence="5">DNA 3'-5' helicase</fullName>
        <ecNumber evidence="5">5.6.2.4</ecNumber>
    </recommendedName>
</protein>
<feature type="compositionally biased region" description="Polar residues" evidence="6">
    <location>
        <begin position="32"/>
        <end position="59"/>
    </location>
</feature>
<dbReference type="Pfam" id="PF16124">
    <property type="entry name" value="RecQ_Zn_bind"/>
    <property type="match status" value="1"/>
</dbReference>
<feature type="region of interest" description="Disordered" evidence="6">
    <location>
        <begin position="26"/>
        <end position="69"/>
    </location>
</feature>
<dbReference type="STRING" id="34475.A0A4Y9Y722"/>